<accession>A0ABR8EBG8</accession>
<evidence type="ECO:0000259" key="1">
    <source>
        <dbReference type="Pfam" id="PF04230"/>
    </source>
</evidence>
<reference evidence="2 3" key="1">
    <citation type="journal article" date="2020" name="ISME J.">
        <title>Comparative genomics reveals insights into cyanobacterial evolution and habitat adaptation.</title>
        <authorList>
            <person name="Chen M.Y."/>
            <person name="Teng W.K."/>
            <person name="Zhao L."/>
            <person name="Hu C.X."/>
            <person name="Zhou Y.K."/>
            <person name="Han B.P."/>
            <person name="Song L.R."/>
            <person name="Shu W.S."/>
        </authorList>
    </citation>
    <scope>NUCLEOTIDE SEQUENCE [LARGE SCALE GENOMIC DNA]</scope>
    <source>
        <strain evidence="2 3">FACHB-1370</strain>
    </source>
</reference>
<dbReference type="RefSeq" id="WP_190878118.1">
    <property type="nucleotide sequence ID" value="NZ_JACJSK010000011.1"/>
</dbReference>
<evidence type="ECO:0000313" key="3">
    <source>
        <dbReference type="Proteomes" id="UP000641954"/>
    </source>
</evidence>
<evidence type="ECO:0000313" key="2">
    <source>
        <dbReference type="EMBL" id="MBD2544189.1"/>
    </source>
</evidence>
<dbReference type="EMBL" id="JACJSK010000011">
    <property type="protein sequence ID" value="MBD2544189.1"/>
    <property type="molecule type" value="Genomic_DNA"/>
</dbReference>
<dbReference type="Proteomes" id="UP000641954">
    <property type="component" value="Unassembled WGS sequence"/>
</dbReference>
<proteinExistence type="predicted"/>
<dbReference type="GO" id="GO:0016740">
    <property type="term" value="F:transferase activity"/>
    <property type="evidence" value="ECO:0007669"/>
    <property type="project" value="UniProtKB-KW"/>
</dbReference>
<dbReference type="InterPro" id="IPR007345">
    <property type="entry name" value="Polysacch_pyruvyl_Trfase"/>
</dbReference>
<organism evidence="2 3">
    <name type="scientific">Planktothricoides raciborskii FACHB-1370</name>
    <dbReference type="NCBI Taxonomy" id="2949576"/>
    <lineage>
        <taxon>Bacteria</taxon>
        <taxon>Bacillati</taxon>
        <taxon>Cyanobacteriota</taxon>
        <taxon>Cyanophyceae</taxon>
        <taxon>Oscillatoriophycideae</taxon>
        <taxon>Oscillatoriales</taxon>
        <taxon>Oscillatoriaceae</taxon>
        <taxon>Planktothricoides</taxon>
    </lineage>
</organism>
<dbReference type="Pfam" id="PF04230">
    <property type="entry name" value="PS_pyruv_trans"/>
    <property type="match status" value="1"/>
</dbReference>
<feature type="domain" description="Polysaccharide pyruvyl transferase" evidence="1">
    <location>
        <begin position="20"/>
        <end position="275"/>
    </location>
</feature>
<protein>
    <submittedName>
        <fullName evidence="2">Polysaccharide pyruvyl transferase family protein</fullName>
    </submittedName>
</protein>
<gene>
    <name evidence="2" type="ORF">H6G72_10085</name>
</gene>
<keyword evidence="2" id="KW-0808">Transferase</keyword>
<name>A0ABR8EBG8_9CYAN</name>
<sequence>MLYSALKYEKEENNISRGINVGDMVQTLAALQFLPHVDYYVERRRQDTNHYAKLPKSFCIMNGWYSTGMLPPNDNIIPFYISIHISKPDVLTSAVVDHFKQHQPIGCRDSSTLALLQSKGIEAYYSGCLTLTFPTNRQKRLEGIYLVDIDEGGLELIPDDIKQRAVTIYYGTSRKLVDIVMRDQGKFIRPLMARKFDRAIELLRESLELPKVFFDPEYTSLYPKNWTEKDFTNLLHLFKARSLLNLYRNASLVITNRLHCASPCIALGTPVVFIPRQKLWAEFGSERFEVIQPYIPLNMSGSKSKIDWNPRPTNVDNHKLFLTMICQKAVEMCENPLKEIPLSYFMEESGWYPQL</sequence>
<keyword evidence="3" id="KW-1185">Reference proteome</keyword>
<comment type="caution">
    <text evidence="2">The sequence shown here is derived from an EMBL/GenBank/DDBJ whole genome shotgun (WGS) entry which is preliminary data.</text>
</comment>